<dbReference type="EMBL" id="CAKOGL010000015">
    <property type="protein sequence ID" value="CAH2095196.1"/>
    <property type="molecule type" value="Genomic_DNA"/>
</dbReference>
<sequence length="71" mass="7523">MRLAAPSSGAASSPGVPCPHHGFHPPSASVRRHAPPRLHVTTAATSRPHARVSNVVHDTPRPVPEADERDQ</sequence>
<gene>
    <name evidence="2" type="ORF">EEDITHA_LOCUS10678</name>
</gene>
<feature type="compositionally biased region" description="Basic and acidic residues" evidence="1">
    <location>
        <begin position="58"/>
        <end position="71"/>
    </location>
</feature>
<evidence type="ECO:0000256" key="1">
    <source>
        <dbReference type="SAM" id="MobiDB-lite"/>
    </source>
</evidence>
<evidence type="ECO:0000313" key="3">
    <source>
        <dbReference type="Proteomes" id="UP001153954"/>
    </source>
</evidence>
<keyword evidence="3" id="KW-1185">Reference proteome</keyword>
<evidence type="ECO:0000313" key="2">
    <source>
        <dbReference type="EMBL" id="CAH2095196.1"/>
    </source>
</evidence>
<comment type="caution">
    <text evidence="2">The sequence shown here is derived from an EMBL/GenBank/DDBJ whole genome shotgun (WGS) entry which is preliminary data.</text>
</comment>
<name>A0AAU9UB76_EUPED</name>
<protein>
    <submittedName>
        <fullName evidence="2">Uncharacterized protein</fullName>
    </submittedName>
</protein>
<dbReference type="AlphaFoldDB" id="A0AAU9UB76"/>
<reference evidence="2" key="1">
    <citation type="submission" date="2022-03" db="EMBL/GenBank/DDBJ databases">
        <authorList>
            <person name="Tunstrom K."/>
        </authorList>
    </citation>
    <scope>NUCLEOTIDE SEQUENCE</scope>
</reference>
<proteinExistence type="predicted"/>
<organism evidence="2 3">
    <name type="scientific">Euphydryas editha</name>
    <name type="common">Edith's checkerspot</name>
    <dbReference type="NCBI Taxonomy" id="104508"/>
    <lineage>
        <taxon>Eukaryota</taxon>
        <taxon>Metazoa</taxon>
        <taxon>Ecdysozoa</taxon>
        <taxon>Arthropoda</taxon>
        <taxon>Hexapoda</taxon>
        <taxon>Insecta</taxon>
        <taxon>Pterygota</taxon>
        <taxon>Neoptera</taxon>
        <taxon>Endopterygota</taxon>
        <taxon>Lepidoptera</taxon>
        <taxon>Glossata</taxon>
        <taxon>Ditrysia</taxon>
        <taxon>Papilionoidea</taxon>
        <taxon>Nymphalidae</taxon>
        <taxon>Nymphalinae</taxon>
        <taxon>Euphydryas</taxon>
    </lineage>
</organism>
<accession>A0AAU9UB76</accession>
<feature type="region of interest" description="Disordered" evidence="1">
    <location>
        <begin position="1"/>
        <end position="71"/>
    </location>
</feature>
<feature type="compositionally biased region" description="Low complexity" evidence="1">
    <location>
        <begin position="1"/>
        <end position="15"/>
    </location>
</feature>
<dbReference type="Proteomes" id="UP001153954">
    <property type="component" value="Unassembled WGS sequence"/>
</dbReference>